<evidence type="ECO:0000313" key="5">
    <source>
        <dbReference type="Proteomes" id="UP000184123"/>
    </source>
</evidence>
<proteinExistence type="predicted"/>
<reference evidence="3 6" key="2">
    <citation type="submission" date="2019-07" db="EMBL/GenBank/DDBJ databases">
        <title>Whole genome shotgun sequence of Halomonas cupida NBRC 102219.</title>
        <authorList>
            <person name="Hosoyama A."/>
            <person name="Uohara A."/>
            <person name="Ohji S."/>
            <person name="Ichikawa N."/>
        </authorList>
    </citation>
    <scope>NUCLEOTIDE SEQUENCE [LARGE SCALE GENOMIC DNA]</scope>
    <source>
        <strain evidence="3 6">NBRC 102219</strain>
    </source>
</reference>
<feature type="transmembrane region" description="Helical" evidence="1">
    <location>
        <begin position="226"/>
        <end position="244"/>
    </location>
</feature>
<name>A0A1M7F7F9_9GAMM</name>
<dbReference type="Proteomes" id="UP000184123">
    <property type="component" value="Unassembled WGS sequence"/>
</dbReference>
<dbReference type="RefSeq" id="WP_073434986.1">
    <property type="nucleotide sequence ID" value="NZ_BJXU01000041.1"/>
</dbReference>
<organism evidence="4 5">
    <name type="scientific">Halomonas cupida</name>
    <dbReference type="NCBI Taxonomy" id="44933"/>
    <lineage>
        <taxon>Bacteria</taxon>
        <taxon>Pseudomonadati</taxon>
        <taxon>Pseudomonadota</taxon>
        <taxon>Gammaproteobacteria</taxon>
        <taxon>Oceanospirillales</taxon>
        <taxon>Halomonadaceae</taxon>
        <taxon>Halomonas</taxon>
    </lineage>
</organism>
<keyword evidence="1" id="KW-1133">Transmembrane helix</keyword>
<feature type="transmembrane region" description="Helical" evidence="1">
    <location>
        <begin position="294"/>
        <end position="312"/>
    </location>
</feature>
<dbReference type="EMBL" id="BJXU01000041">
    <property type="protein sequence ID" value="GEN23425.1"/>
    <property type="molecule type" value="Genomic_DNA"/>
</dbReference>
<accession>A0A1M7F7F9</accession>
<feature type="transmembrane region" description="Helical" evidence="1">
    <location>
        <begin position="87"/>
        <end position="108"/>
    </location>
</feature>
<keyword evidence="1" id="KW-0812">Transmembrane</keyword>
<dbReference type="InterPro" id="IPR025513">
    <property type="entry name" value="DUF4401"/>
</dbReference>
<evidence type="ECO:0000256" key="1">
    <source>
        <dbReference type="SAM" id="Phobius"/>
    </source>
</evidence>
<protein>
    <recommendedName>
        <fullName evidence="2">DUF4401 domain-containing protein</fullName>
    </recommendedName>
</protein>
<dbReference type="STRING" id="44933.SAMN05660971_01954"/>
<evidence type="ECO:0000313" key="4">
    <source>
        <dbReference type="EMBL" id="SHL99607.1"/>
    </source>
</evidence>
<evidence type="ECO:0000313" key="3">
    <source>
        <dbReference type="EMBL" id="GEN23425.1"/>
    </source>
</evidence>
<feature type="domain" description="DUF4401" evidence="2">
    <location>
        <begin position="31"/>
        <end position="338"/>
    </location>
</feature>
<evidence type="ECO:0000313" key="6">
    <source>
        <dbReference type="Proteomes" id="UP000321726"/>
    </source>
</evidence>
<reference evidence="4 5" key="1">
    <citation type="submission" date="2016-11" db="EMBL/GenBank/DDBJ databases">
        <authorList>
            <person name="Jaros S."/>
            <person name="Januszkiewicz K."/>
            <person name="Wedrychowicz H."/>
        </authorList>
    </citation>
    <scope>NUCLEOTIDE SEQUENCE [LARGE SCALE GENOMIC DNA]</scope>
    <source>
        <strain evidence="4 5">DSM 4740</strain>
    </source>
</reference>
<dbReference type="Pfam" id="PF14351">
    <property type="entry name" value="DUF4401"/>
    <property type="match status" value="1"/>
</dbReference>
<feature type="transmembrane region" description="Helical" evidence="1">
    <location>
        <begin position="114"/>
        <end position="134"/>
    </location>
</feature>
<feature type="transmembrane region" description="Helical" evidence="1">
    <location>
        <begin position="63"/>
        <end position="80"/>
    </location>
</feature>
<keyword evidence="6" id="KW-1185">Reference proteome</keyword>
<evidence type="ECO:0000259" key="2">
    <source>
        <dbReference type="Pfam" id="PF14351"/>
    </source>
</evidence>
<feature type="transmembrane region" description="Helical" evidence="1">
    <location>
        <begin position="264"/>
        <end position="287"/>
    </location>
</feature>
<feature type="transmembrane region" description="Helical" evidence="1">
    <location>
        <begin position="146"/>
        <end position="173"/>
    </location>
</feature>
<dbReference type="AlphaFoldDB" id="A0A1M7F7F9"/>
<dbReference type="OrthoDB" id="8527955at2"/>
<feature type="transmembrane region" description="Helical" evidence="1">
    <location>
        <begin position="318"/>
        <end position="338"/>
    </location>
</feature>
<dbReference type="EMBL" id="FRCA01000004">
    <property type="protein sequence ID" value="SHL99607.1"/>
    <property type="molecule type" value="Genomic_DNA"/>
</dbReference>
<gene>
    <name evidence="3" type="ORF">HCU01_13740</name>
    <name evidence="4" type="ORF">SAMN05660971_01954</name>
</gene>
<sequence length="349" mass="37000">MKDTTVAERLARAGVDVSDEAAAPPLETPEAVRALQAFSGWLAALLLLGAIAAGVAFVVESPAIAGGLGVVSIIVAWFMLRVRPGDFVEHLALAISLVGQLLVAWALADQLAEGLGWALLGLQMLLALLMPSLVHRAFSAFAASLALYLALADGGLYYLADGLLVLALVGIWLSEFRYSGYLRAMQAWGHGVLLGLLVIQGVAVFGQSLSGWRMSADSPPGWLGPWLGDALGALALVVLLRYLFREGRLPVGARDQAIAYGAVAGLMLISCLAHGLMLGAVVVVLGFAIGHRSLLAAGVLLLLFSIGGYYYWLDATLLFKALTLFALGASLLLLRWVLRWRMMQRGGQR</sequence>
<feature type="transmembrane region" description="Helical" evidence="1">
    <location>
        <begin position="185"/>
        <end position="205"/>
    </location>
</feature>
<feature type="transmembrane region" description="Helical" evidence="1">
    <location>
        <begin position="38"/>
        <end position="57"/>
    </location>
</feature>
<keyword evidence="1" id="KW-0472">Membrane</keyword>
<dbReference type="Proteomes" id="UP000321726">
    <property type="component" value="Unassembled WGS sequence"/>
</dbReference>